<dbReference type="EMBL" id="GDQN01003499">
    <property type="protein sequence ID" value="JAT87555.1"/>
    <property type="molecule type" value="Transcribed_RNA"/>
</dbReference>
<gene>
    <name evidence="2" type="ORF">g.19877</name>
</gene>
<organism evidence="2">
    <name type="scientific">Pectinophora gossypiella</name>
    <name type="common">Cotton pink bollworm</name>
    <name type="synonym">Depressaria gossypiella</name>
    <dbReference type="NCBI Taxonomy" id="13191"/>
    <lineage>
        <taxon>Eukaryota</taxon>
        <taxon>Metazoa</taxon>
        <taxon>Ecdysozoa</taxon>
        <taxon>Arthropoda</taxon>
        <taxon>Hexapoda</taxon>
        <taxon>Insecta</taxon>
        <taxon>Pterygota</taxon>
        <taxon>Neoptera</taxon>
        <taxon>Endopterygota</taxon>
        <taxon>Lepidoptera</taxon>
        <taxon>Glossata</taxon>
        <taxon>Ditrysia</taxon>
        <taxon>Gelechioidea</taxon>
        <taxon>Gelechiidae</taxon>
        <taxon>Apatetrinae</taxon>
        <taxon>Pectinophora</taxon>
    </lineage>
</organism>
<evidence type="ECO:0000256" key="1">
    <source>
        <dbReference type="SAM" id="MobiDB-lite"/>
    </source>
</evidence>
<feature type="non-terminal residue" evidence="2">
    <location>
        <position position="110"/>
    </location>
</feature>
<proteinExistence type="predicted"/>
<evidence type="ECO:0000313" key="2">
    <source>
        <dbReference type="EMBL" id="JAT87555.1"/>
    </source>
</evidence>
<feature type="compositionally biased region" description="Basic and acidic residues" evidence="1">
    <location>
        <begin position="63"/>
        <end position="74"/>
    </location>
</feature>
<sequence length="110" mass="11599">RGPTPAGCEPSPPPAPHTTSIKLGDLASNIITRDFCSPTTSLLHHNSRFNVASSEGYSSGAGADERKQWRDPPKHAPYLEPVSPPDNHHANRSNSNRRYLAGTGSGGSAG</sequence>
<accession>A0A1E1WKQ4</accession>
<feature type="region of interest" description="Disordered" evidence="1">
    <location>
        <begin position="1"/>
        <end position="21"/>
    </location>
</feature>
<name>A0A1E1WKQ4_PECGO</name>
<dbReference type="AlphaFoldDB" id="A0A1E1WKQ4"/>
<protein>
    <submittedName>
        <fullName evidence="2">Uncharacterized protein</fullName>
    </submittedName>
</protein>
<feature type="region of interest" description="Disordered" evidence="1">
    <location>
        <begin position="50"/>
        <end position="110"/>
    </location>
</feature>
<feature type="compositionally biased region" description="Low complexity" evidence="1">
    <location>
        <begin position="52"/>
        <end position="62"/>
    </location>
</feature>
<reference evidence="2" key="1">
    <citation type="submission" date="2015-09" db="EMBL/GenBank/DDBJ databases">
        <title>De novo assembly of Pectinophora gossypiella (Pink Bollworm) gut transcriptome.</title>
        <authorList>
            <person name="Tassone E.E."/>
        </authorList>
    </citation>
    <scope>NUCLEOTIDE SEQUENCE</scope>
</reference>
<feature type="non-terminal residue" evidence="2">
    <location>
        <position position="1"/>
    </location>
</feature>